<dbReference type="EMBL" id="HACG01049584">
    <property type="protein sequence ID" value="CEK96449.1"/>
    <property type="molecule type" value="Transcribed_RNA"/>
</dbReference>
<name>A0A0B7BTE5_9EUPU</name>
<dbReference type="AlphaFoldDB" id="A0A0B7BTE5"/>
<protein>
    <submittedName>
        <fullName evidence="1">Uncharacterized protein</fullName>
    </submittedName>
</protein>
<sequence>VLKKNICLSALSHLLFVSNYKLSLKVYFWPFHGATVLTREGVNCVQLVAENQYLWADGAHEP</sequence>
<feature type="non-terminal residue" evidence="1">
    <location>
        <position position="1"/>
    </location>
</feature>
<evidence type="ECO:0000313" key="1">
    <source>
        <dbReference type="EMBL" id="CEK96449.1"/>
    </source>
</evidence>
<reference evidence="1" key="1">
    <citation type="submission" date="2014-12" db="EMBL/GenBank/DDBJ databases">
        <title>Insight into the proteome of Arion vulgaris.</title>
        <authorList>
            <person name="Aradska J."/>
            <person name="Bulat T."/>
            <person name="Smidak R."/>
            <person name="Sarate P."/>
            <person name="Gangsoo J."/>
            <person name="Sialana F."/>
            <person name="Bilban M."/>
            <person name="Lubec G."/>
        </authorList>
    </citation>
    <scope>NUCLEOTIDE SEQUENCE</scope>
    <source>
        <tissue evidence="1">Skin</tissue>
    </source>
</reference>
<organism evidence="1">
    <name type="scientific">Arion vulgaris</name>
    <dbReference type="NCBI Taxonomy" id="1028688"/>
    <lineage>
        <taxon>Eukaryota</taxon>
        <taxon>Metazoa</taxon>
        <taxon>Spiralia</taxon>
        <taxon>Lophotrochozoa</taxon>
        <taxon>Mollusca</taxon>
        <taxon>Gastropoda</taxon>
        <taxon>Heterobranchia</taxon>
        <taxon>Euthyneura</taxon>
        <taxon>Panpulmonata</taxon>
        <taxon>Eupulmonata</taxon>
        <taxon>Stylommatophora</taxon>
        <taxon>Helicina</taxon>
        <taxon>Arionoidea</taxon>
        <taxon>Arionidae</taxon>
        <taxon>Arion</taxon>
    </lineage>
</organism>
<gene>
    <name evidence="1" type="primary">ORF212124</name>
</gene>
<proteinExistence type="predicted"/>
<accession>A0A0B7BTE5</accession>